<feature type="compositionally biased region" description="Polar residues" evidence="1">
    <location>
        <begin position="327"/>
        <end position="342"/>
    </location>
</feature>
<dbReference type="EMBL" id="UZAN01042867">
    <property type="protein sequence ID" value="VDP76974.1"/>
    <property type="molecule type" value="Genomic_DNA"/>
</dbReference>
<dbReference type="Proteomes" id="UP000272942">
    <property type="component" value="Unassembled WGS sequence"/>
</dbReference>
<feature type="compositionally biased region" description="Polar residues" evidence="1">
    <location>
        <begin position="1"/>
        <end position="10"/>
    </location>
</feature>
<evidence type="ECO:0000256" key="1">
    <source>
        <dbReference type="SAM" id="MobiDB-lite"/>
    </source>
</evidence>
<dbReference type="OrthoDB" id="10551466at2759"/>
<feature type="region of interest" description="Disordered" evidence="1">
    <location>
        <begin position="231"/>
        <end position="266"/>
    </location>
</feature>
<feature type="region of interest" description="Disordered" evidence="1">
    <location>
        <begin position="314"/>
        <end position="342"/>
    </location>
</feature>
<sequence length="576" mass="60913">MTAISCSGPTDTGKFFTRRHHPQTSTRVFTNASRISSPSYPLWKSEMSSLPAERTRPGSNESEPSMGTDTLNGMLTVPDREVSHEMKSSVPHRWTSGMDFIPESVRDDSLTESILNLNGARENYSASRAITVGSVTNITTSNNGNNVTVVSTTESAPKPTLTPSRLQLTNGIFPVSCTNADEMGTKRKASYGIRDILGDGLNEKCKKRVILNPTDSPSHTSELDLAQTNRQVESPLGDHMNNGAEEGYPRCDNDNDTTDTNNGNTNPNQQNLMLMKFYAAWFDAIHQSANTAPVGLGTTNSPNTAAVTTTITSSATFGPSPHLAASTPGQNHPQQTTSNALPGSNQCGSGTFVTSVMNNAVSTTHSDLGNDSGTSIGGALSSLYWLGLFPGCTDPSLNLSSVSSNCPLPGLPSYKDEGNSMVGTKNDLTRSDQFLAAIAAAATAGAYLKPPPMGNVTQSLSSNLLVGLPHPGFDSAHFFESSLSRDPRFVGMESNSDTLLPNPALNNSSGPPHVYPFTEPPGLVTQAALMTRGINNPAAIGAAAAAAAGMGMWNRTTGEFPFLPGAIKYSERFLLL</sequence>
<feature type="compositionally biased region" description="Polar residues" evidence="1">
    <location>
        <begin position="57"/>
        <end position="72"/>
    </location>
</feature>
<feature type="region of interest" description="Disordered" evidence="1">
    <location>
        <begin position="1"/>
        <end position="27"/>
    </location>
</feature>
<reference evidence="2 3" key="2">
    <citation type="submission" date="2018-11" db="EMBL/GenBank/DDBJ databases">
        <authorList>
            <consortium name="Pathogen Informatics"/>
        </authorList>
    </citation>
    <scope>NUCLEOTIDE SEQUENCE [LARGE SCALE GENOMIC DNA]</scope>
    <source>
        <strain evidence="2 3">Egypt</strain>
    </source>
</reference>
<evidence type="ECO:0000313" key="3">
    <source>
        <dbReference type="Proteomes" id="UP000272942"/>
    </source>
</evidence>
<keyword evidence="3" id="KW-1185">Reference proteome</keyword>
<gene>
    <name evidence="2" type="ORF">ECPE_LOCUS5942</name>
</gene>
<protein>
    <submittedName>
        <fullName evidence="4">POU domain protein</fullName>
    </submittedName>
</protein>
<feature type="region of interest" description="Disordered" evidence="1">
    <location>
        <begin position="46"/>
        <end position="72"/>
    </location>
</feature>
<reference evidence="4" key="1">
    <citation type="submission" date="2016-06" db="UniProtKB">
        <authorList>
            <consortium name="WormBaseParasite"/>
        </authorList>
    </citation>
    <scope>IDENTIFICATION</scope>
</reference>
<proteinExistence type="predicted"/>
<dbReference type="WBParaSite" id="ECPE_0000595401-mRNA-1">
    <property type="protein sequence ID" value="ECPE_0000595401-mRNA-1"/>
    <property type="gene ID" value="ECPE_0000595401"/>
</dbReference>
<accession>A0A183AG56</accession>
<organism evidence="4">
    <name type="scientific">Echinostoma caproni</name>
    <dbReference type="NCBI Taxonomy" id="27848"/>
    <lineage>
        <taxon>Eukaryota</taxon>
        <taxon>Metazoa</taxon>
        <taxon>Spiralia</taxon>
        <taxon>Lophotrochozoa</taxon>
        <taxon>Platyhelminthes</taxon>
        <taxon>Trematoda</taxon>
        <taxon>Digenea</taxon>
        <taxon>Plagiorchiida</taxon>
        <taxon>Echinostomata</taxon>
        <taxon>Echinostomatoidea</taxon>
        <taxon>Echinostomatidae</taxon>
        <taxon>Echinostoma</taxon>
    </lineage>
</organism>
<name>A0A183AG56_9TREM</name>
<evidence type="ECO:0000313" key="4">
    <source>
        <dbReference type="WBParaSite" id="ECPE_0000595401-mRNA-1"/>
    </source>
</evidence>
<evidence type="ECO:0000313" key="2">
    <source>
        <dbReference type="EMBL" id="VDP76974.1"/>
    </source>
</evidence>
<dbReference type="AlphaFoldDB" id="A0A183AG56"/>